<sequence length="94" mass="10727">MFNLNDFFKTELEVIEQALQLIKPQDCALLYFDDSRQEYAVVGNSQHYISNPELEVSDLAVSHIGYYSKSNDSPLGYKGIAVRLIEGLHEIDCR</sequence>
<keyword evidence="2" id="KW-1185">Reference proteome</keyword>
<name>A0ABU9U6X7_9GAMM</name>
<evidence type="ECO:0000313" key="2">
    <source>
        <dbReference type="Proteomes" id="UP001388366"/>
    </source>
</evidence>
<reference evidence="1 2" key="1">
    <citation type="submission" date="2024-03" db="EMBL/GenBank/DDBJ databases">
        <title>Community enrichment and isolation of bacterial strains for fucoidan degradation.</title>
        <authorList>
            <person name="Sichert A."/>
        </authorList>
    </citation>
    <scope>NUCLEOTIDE SEQUENCE [LARGE SCALE GENOMIC DNA]</scope>
    <source>
        <strain evidence="1 2">AS81</strain>
    </source>
</reference>
<organism evidence="1 2">
    <name type="scientific">Pseudoalteromonas neustonica</name>
    <dbReference type="NCBI Taxonomy" id="1840331"/>
    <lineage>
        <taxon>Bacteria</taxon>
        <taxon>Pseudomonadati</taxon>
        <taxon>Pseudomonadota</taxon>
        <taxon>Gammaproteobacteria</taxon>
        <taxon>Alteromonadales</taxon>
        <taxon>Pseudoalteromonadaceae</taxon>
        <taxon>Pseudoalteromonas</taxon>
    </lineage>
</organism>
<dbReference type="EMBL" id="JBBMQU010000042">
    <property type="protein sequence ID" value="MEM5552565.1"/>
    <property type="molecule type" value="Genomic_DNA"/>
</dbReference>
<accession>A0ABU9U6X7</accession>
<dbReference type="Proteomes" id="UP001388366">
    <property type="component" value="Unassembled WGS sequence"/>
</dbReference>
<evidence type="ECO:0000313" key="1">
    <source>
        <dbReference type="EMBL" id="MEM5552565.1"/>
    </source>
</evidence>
<comment type="caution">
    <text evidence="1">The sequence shown here is derived from an EMBL/GenBank/DDBJ whole genome shotgun (WGS) entry which is preliminary data.</text>
</comment>
<proteinExistence type="predicted"/>
<protein>
    <submittedName>
        <fullName evidence="1">Uncharacterized protein</fullName>
    </submittedName>
</protein>
<dbReference type="RefSeq" id="WP_342884443.1">
    <property type="nucleotide sequence ID" value="NZ_JBBMQU010000042.1"/>
</dbReference>
<gene>
    <name evidence="1" type="ORF">WNY63_17730</name>
</gene>